<feature type="region of interest" description="Disordered" evidence="1">
    <location>
        <begin position="1"/>
        <end position="45"/>
    </location>
</feature>
<dbReference type="GeneID" id="94192614"/>
<comment type="caution">
    <text evidence="2">The sequence shown here is derived from an EMBL/GenBank/DDBJ whole genome shotgun (WGS) entry which is preliminary data.</text>
</comment>
<accession>A0AAV4LMR5</accession>
<evidence type="ECO:0000313" key="3">
    <source>
        <dbReference type="Proteomes" id="UP001497744"/>
    </source>
</evidence>
<protein>
    <submittedName>
        <fullName evidence="2">Uncharacterized protein</fullName>
    </submittedName>
</protein>
<dbReference type="AlphaFoldDB" id="A0AAV4LMR5"/>
<evidence type="ECO:0000256" key="1">
    <source>
        <dbReference type="SAM" id="MobiDB-lite"/>
    </source>
</evidence>
<sequence length="645" mass="68224">MRASCAAEGWAGDPGGPGAAAEGTSPGAGAGSPKNSSPNSSADKSDAVHLPGLLCAAVSDFGSHFRGGCARPRRSTASQRASDRTNSTSYLMNARLAGARAGLPLLPHIVLLHALVDGLDHLARTLAAAGGGGGRAAAPRDHVDLLALVRGRALHRAEQLLRRDRLARLVVLQRLDAREHALQLALHAHLPAAARLEDLADRAVLQLVQLGLVALHQLLGHRQLVVAVLLLVLLEPRREVAVVEGAAVVGAVEQRHARALVDQQRPHGLHLGDGVLVARQLHLDGVPDPFHRVGVGDCGNDGEARFLLGGLLLLGVPVLLFPCGLPRLKLQVHRVGVGIAGIGVALVQDGVRAHGVNGVSSDLLVTPFLKFIDVVALECAQTEQVRLVAQNHRAARHRLLVLHQRPALLALGPALLLPQTIGDLELLPAQNVLLADTGDVSLTVGTADDTALTLNVLRGLAPFGGREEFTVQLLAPLEQLLQVGAASHLEVGAEQPYLLGGQGAGGDGLEQRGVLRRRRLVKASTRLEDKPVSRNEQLRGVVRSQELQHAALPEVVALLVALPVHLLAVPQKLAQRSRLHGLSLLVSIRRCSLRNEDVLAVEELGVEGLERLEPDADREDLRGDVATAGRFSDLDAIEALAEHPY</sequence>
<dbReference type="EMBL" id="BPLF01000001">
    <property type="protein sequence ID" value="GIX61131.1"/>
    <property type="molecule type" value="Genomic_DNA"/>
</dbReference>
<reference evidence="2 3" key="1">
    <citation type="submission" date="2021-06" db="EMBL/GenBank/DDBJ databases">
        <title>Genome sequence of Babesia caballi.</title>
        <authorList>
            <person name="Yamagishi J."/>
            <person name="Kidaka T."/>
            <person name="Ochi A."/>
        </authorList>
    </citation>
    <scope>NUCLEOTIDE SEQUENCE [LARGE SCALE GENOMIC DNA]</scope>
    <source>
        <strain evidence="2">USDA-D6B2</strain>
    </source>
</reference>
<gene>
    <name evidence="2" type="ORF">BcabD6B2_05660</name>
</gene>
<evidence type="ECO:0000313" key="2">
    <source>
        <dbReference type="EMBL" id="GIX61131.1"/>
    </source>
</evidence>
<feature type="compositionally biased region" description="Low complexity" evidence="1">
    <location>
        <begin position="1"/>
        <end position="11"/>
    </location>
</feature>
<keyword evidence="3" id="KW-1185">Reference proteome</keyword>
<feature type="compositionally biased region" description="Low complexity" evidence="1">
    <location>
        <begin position="19"/>
        <end position="33"/>
    </location>
</feature>
<dbReference type="Proteomes" id="UP001497744">
    <property type="component" value="Unassembled WGS sequence"/>
</dbReference>
<proteinExistence type="predicted"/>
<dbReference type="RefSeq" id="XP_067713202.1">
    <property type="nucleotide sequence ID" value="XM_067857101.1"/>
</dbReference>
<organism evidence="2 3">
    <name type="scientific">Babesia caballi</name>
    <dbReference type="NCBI Taxonomy" id="5871"/>
    <lineage>
        <taxon>Eukaryota</taxon>
        <taxon>Sar</taxon>
        <taxon>Alveolata</taxon>
        <taxon>Apicomplexa</taxon>
        <taxon>Aconoidasida</taxon>
        <taxon>Piroplasmida</taxon>
        <taxon>Babesiidae</taxon>
        <taxon>Babesia</taxon>
    </lineage>
</organism>
<name>A0AAV4LMR5_BABCB</name>